<dbReference type="EMBL" id="CP002776">
    <property type="protein sequence ID" value="AEG32325.1"/>
    <property type="molecule type" value="Genomic_DNA"/>
</dbReference>
<dbReference type="InterPro" id="IPR050602">
    <property type="entry name" value="Malonyl-ACP_OMT"/>
</dbReference>
<dbReference type="InterPro" id="IPR029063">
    <property type="entry name" value="SAM-dependent_MTases_sf"/>
</dbReference>
<comment type="catalytic activity">
    <reaction evidence="1 8">
        <text>malonyl-[ACP] + S-adenosyl-L-methionine = malonyl-[ACP] methyl ester + S-adenosyl-L-homocysteine</text>
        <dbReference type="Rhea" id="RHEA:17105"/>
        <dbReference type="Rhea" id="RHEA-COMP:9623"/>
        <dbReference type="Rhea" id="RHEA-COMP:9954"/>
        <dbReference type="ChEBI" id="CHEBI:57856"/>
        <dbReference type="ChEBI" id="CHEBI:59789"/>
        <dbReference type="ChEBI" id="CHEBI:78449"/>
        <dbReference type="ChEBI" id="CHEBI:78845"/>
        <dbReference type="EC" id="2.1.1.197"/>
    </reaction>
</comment>
<dbReference type="InterPro" id="IPR013216">
    <property type="entry name" value="Methyltransf_11"/>
</dbReference>
<evidence type="ECO:0000256" key="3">
    <source>
        <dbReference type="ARBA" id="ARBA00012327"/>
    </source>
</evidence>
<dbReference type="PANTHER" id="PTHR13090">
    <property type="entry name" value="ARGININE-HYDROXYLASE NDUFAF5, MITOCHONDRIAL"/>
    <property type="match status" value="1"/>
</dbReference>
<feature type="domain" description="Methyltransferase type 11" evidence="9">
    <location>
        <begin position="47"/>
        <end position="154"/>
    </location>
</feature>
<gene>
    <name evidence="8" type="primary">bioC</name>
    <name evidence="10" type="ordered locus">Thicy_1567</name>
</gene>
<evidence type="ECO:0000259" key="9">
    <source>
        <dbReference type="Pfam" id="PF08241"/>
    </source>
</evidence>
<keyword evidence="7 8" id="KW-0093">Biotin biosynthesis</keyword>
<dbReference type="UniPathway" id="UPA00078"/>
<evidence type="ECO:0000256" key="2">
    <source>
        <dbReference type="ARBA" id="ARBA00004746"/>
    </source>
</evidence>
<dbReference type="InterPro" id="IPR011814">
    <property type="entry name" value="BioC"/>
</dbReference>
<evidence type="ECO:0000256" key="1">
    <source>
        <dbReference type="ARBA" id="ARBA00000852"/>
    </source>
</evidence>
<proteinExistence type="inferred from homology"/>
<dbReference type="HAMAP" id="MF_00835">
    <property type="entry name" value="BioC"/>
    <property type="match status" value="1"/>
</dbReference>
<evidence type="ECO:0000313" key="11">
    <source>
        <dbReference type="Proteomes" id="UP000009232"/>
    </source>
</evidence>
<dbReference type="Pfam" id="PF08241">
    <property type="entry name" value="Methyltransf_11"/>
    <property type="match status" value="1"/>
</dbReference>
<dbReference type="PANTHER" id="PTHR13090:SF1">
    <property type="entry name" value="ARGININE-HYDROXYLASE NDUFAF5, MITOCHONDRIAL"/>
    <property type="match status" value="1"/>
</dbReference>
<dbReference type="STRING" id="717773.Thicy_1567"/>
<reference evidence="10 11" key="1">
    <citation type="submission" date="2011-05" db="EMBL/GenBank/DDBJ databases">
        <title>Complete sequence of Thioalkalimicrobium cyclicum ALM1.</title>
        <authorList>
            <consortium name="US DOE Joint Genome Institute"/>
            <person name="Lucas S."/>
            <person name="Han J."/>
            <person name="Lapidus A."/>
            <person name="Cheng J.-F."/>
            <person name="Goodwin L."/>
            <person name="Pitluck S."/>
            <person name="Peters L."/>
            <person name="Mikhailova N."/>
            <person name="Davenport K."/>
            <person name="Han C."/>
            <person name="Tapia R."/>
            <person name="Land M."/>
            <person name="Hauser L."/>
            <person name="Kyrpides N."/>
            <person name="Ivanova N."/>
            <person name="Pagani I."/>
            <person name="Kappler U."/>
            <person name="Woyke T."/>
        </authorList>
    </citation>
    <scope>NUCLEOTIDE SEQUENCE [LARGE SCALE GENOMIC DNA]</scope>
    <source>
        <strain evidence="11">DSM 14477 / JCM 11371 / ALM1</strain>
    </source>
</reference>
<dbReference type="GO" id="GO:0009102">
    <property type="term" value="P:biotin biosynthetic process"/>
    <property type="evidence" value="ECO:0007669"/>
    <property type="project" value="UniProtKB-UniRule"/>
</dbReference>
<evidence type="ECO:0000256" key="6">
    <source>
        <dbReference type="ARBA" id="ARBA00022691"/>
    </source>
</evidence>
<dbReference type="GO" id="GO:0102130">
    <property type="term" value="F:malonyl-CoA methyltransferase activity"/>
    <property type="evidence" value="ECO:0007669"/>
    <property type="project" value="UniProtKB-EC"/>
</dbReference>
<keyword evidence="4 8" id="KW-0489">Methyltransferase</keyword>
<keyword evidence="5 8" id="KW-0808">Transferase</keyword>
<keyword evidence="11" id="KW-1185">Reference proteome</keyword>
<dbReference type="EC" id="2.1.1.197" evidence="3 8"/>
<dbReference type="CDD" id="cd02440">
    <property type="entry name" value="AdoMet_MTases"/>
    <property type="match status" value="1"/>
</dbReference>
<dbReference type="OrthoDB" id="9760689at2"/>
<comment type="function">
    <text evidence="8">Converts the free carboxyl group of a malonyl-thioester to its methyl ester by transfer of a methyl group from S-adenosyl-L-methionine (SAM). It allows to synthesize pimeloyl-ACP via the fatty acid synthetic pathway.</text>
</comment>
<dbReference type="GO" id="GO:0032259">
    <property type="term" value="P:methylation"/>
    <property type="evidence" value="ECO:0007669"/>
    <property type="project" value="UniProtKB-KW"/>
</dbReference>
<evidence type="ECO:0000256" key="5">
    <source>
        <dbReference type="ARBA" id="ARBA00022679"/>
    </source>
</evidence>
<dbReference type="KEGG" id="tcy:Thicy_1567"/>
<dbReference type="Gene3D" id="3.40.50.150">
    <property type="entry name" value="Vaccinia Virus protein VP39"/>
    <property type="match status" value="1"/>
</dbReference>
<evidence type="ECO:0000256" key="7">
    <source>
        <dbReference type="ARBA" id="ARBA00022756"/>
    </source>
</evidence>
<dbReference type="GO" id="GO:0008757">
    <property type="term" value="F:S-adenosylmethionine-dependent methyltransferase activity"/>
    <property type="evidence" value="ECO:0007669"/>
    <property type="project" value="InterPro"/>
</dbReference>
<evidence type="ECO:0000256" key="8">
    <source>
        <dbReference type="HAMAP-Rule" id="MF_00835"/>
    </source>
</evidence>
<evidence type="ECO:0000256" key="4">
    <source>
        <dbReference type="ARBA" id="ARBA00022603"/>
    </source>
</evidence>
<comment type="similarity">
    <text evidence="8">Belongs to the methyltransferase superfamily.</text>
</comment>
<evidence type="ECO:0000313" key="10">
    <source>
        <dbReference type="EMBL" id="AEG32325.1"/>
    </source>
</evidence>
<dbReference type="SUPFAM" id="SSF53335">
    <property type="entry name" value="S-adenosyl-L-methionine-dependent methyltransferases"/>
    <property type="match status" value="1"/>
</dbReference>
<dbReference type="eggNOG" id="COG2226">
    <property type="taxonomic scope" value="Bacteria"/>
</dbReference>
<protein>
    <recommendedName>
        <fullName evidence="3 8">Malonyl-[acyl-carrier protein] O-methyltransferase</fullName>
        <shortName evidence="8">Malonyl-ACP O-methyltransferase</shortName>
        <ecNumber evidence="3 8">2.1.1.197</ecNumber>
    </recommendedName>
    <alternativeName>
        <fullName evidence="8">Biotin synthesis protein BioC</fullName>
    </alternativeName>
</protein>
<comment type="pathway">
    <text evidence="2 8">Cofactor biosynthesis; biotin biosynthesis.</text>
</comment>
<dbReference type="RefSeq" id="WP_013836099.1">
    <property type="nucleotide sequence ID" value="NC_015581.1"/>
</dbReference>
<dbReference type="GO" id="GO:0010340">
    <property type="term" value="F:carboxyl-O-methyltransferase activity"/>
    <property type="evidence" value="ECO:0007669"/>
    <property type="project" value="UniProtKB-UniRule"/>
</dbReference>
<sequence length="310" mass="34861">MINRLRVRQHFSKAADTYDEAAVVQRRTAEDMAERTLLLTSDKHSILELGCGTGLLTEQLYQHYPKADIYAVDFADNMLQQAKARLMAKPPSWQFWSRKTLPVKLIQADAFSLPFADASFDLVVSNFMLQWCHDLDAVFAEVRRVTKPGGALLFSTFGPDTLKELRQAWLAVEGDAAHQRFNDFIDMHDIGDALIRSGFGQPVMDVEQVRIVYKNAMDVMRDLKAMGATNAKSVNAPKGLLRRDTLKAVEAFYEAQSSIKHQVTATYEVVQGHAWAAQEIMKGPNRDKSGVINITLDELSVQLKNSRNNN</sequence>
<dbReference type="Proteomes" id="UP000009232">
    <property type="component" value="Chromosome"/>
</dbReference>
<organism evidence="10 11">
    <name type="scientific">Thiomicrospira cyclica (strain DSM 14477 / JCM 11371 / ALM1)</name>
    <name type="common">Thioalkalimicrobium cyclicum</name>
    <dbReference type="NCBI Taxonomy" id="717773"/>
    <lineage>
        <taxon>Bacteria</taxon>
        <taxon>Pseudomonadati</taxon>
        <taxon>Pseudomonadota</taxon>
        <taxon>Gammaproteobacteria</taxon>
        <taxon>Thiotrichales</taxon>
        <taxon>Piscirickettsiaceae</taxon>
        <taxon>Thiomicrospira</taxon>
    </lineage>
</organism>
<dbReference type="AlphaFoldDB" id="F6DAZ2"/>
<dbReference type="NCBIfam" id="TIGR02072">
    <property type="entry name" value="BioC"/>
    <property type="match status" value="1"/>
</dbReference>
<accession>F6DAZ2</accession>
<name>F6DAZ2_THICA</name>
<keyword evidence="6 8" id="KW-0949">S-adenosyl-L-methionine</keyword>
<dbReference type="HOGENOM" id="CLU_046586_2_1_6"/>